<gene>
    <name evidence="3" type="ORF">IW245_007281</name>
</gene>
<protein>
    <submittedName>
        <fullName evidence="3">Putative TIM-barrel fold metal-dependent hydrolase</fullName>
    </submittedName>
</protein>
<dbReference type="GO" id="GO:0019748">
    <property type="term" value="P:secondary metabolic process"/>
    <property type="evidence" value="ECO:0007669"/>
    <property type="project" value="TreeGrafter"/>
</dbReference>
<feature type="domain" description="Amidohydrolase-related" evidence="2">
    <location>
        <begin position="42"/>
        <end position="282"/>
    </location>
</feature>
<dbReference type="PANTHER" id="PTHR21240:SF28">
    <property type="entry name" value="ISO-OROTATE DECARBOXYLASE (EUROFUNG)"/>
    <property type="match status" value="1"/>
</dbReference>
<dbReference type="EMBL" id="JADOUF010000001">
    <property type="protein sequence ID" value="MBG6141087.1"/>
    <property type="molecule type" value="Genomic_DNA"/>
</dbReference>
<evidence type="ECO:0000313" key="3">
    <source>
        <dbReference type="EMBL" id="MBG6141087.1"/>
    </source>
</evidence>
<dbReference type="InterPro" id="IPR032465">
    <property type="entry name" value="ACMSD"/>
</dbReference>
<dbReference type="Proteomes" id="UP000622552">
    <property type="component" value="Unassembled WGS sequence"/>
</dbReference>
<dbReference type="Gene3D" id="3.20.20.140">
    <property type="entry name" value="Metal-dependent hydrolases"/>
    <property type="match status" value="1"/>
</dbReference>
<dbReference type="GO" id="GO:0016831">
    <property type="term" value="F:carboxy-lyase activity"/>
    <property type="evidence" value="ECO:0007669"/>
    <property type="project" value="InterPro"/>
</dbReference>
<evidence type="ECO:0000313" key="4">
    <source>
        <dbReference type="Proteomes" id="UP000622552"/>
    </source>
</evidence>
<accession>A0A8J7KTT3</accession>
<evidence type="ECO:0000259" key="2">
    <source>
        <dbReference type="Pfam" id="PF04909"/>
    </source>
</evidence>
<dbReference type="PANTHER" id="PTHR21240">
    <property type="entry name" value="2-AMINO-3-CARBOXYLMUCONATE-6-SEMIALDEHYDE DECARBOXYLASE"/>
    <property type="match status" value="1"/>
</dbReference>
<name>A0A8J7KTT3_9ACTN</name>
<dbReference type="InterPro" id="IPR032466">
    <property type="entry name" value="Metal_Hydrolase"/>
</dbReference>
<proteinExistence type="predicted"/>
<evidence type="ECO:0000256" key="1">
    <source>
        <dbReference type="ARBA" id="ARBA00023239"/>
    </source>
</evidence>
<comment type="caution">
    <text evidence="3">The sequence shown here is derived from an EMBL/GenBank/DDBJ whole genome shotgun (WGS) entry which is preliminary data.</text>
</comment>
<dbReference type="InterPro" id="IPR006680">
    <property type="entry name" value="Amidohydro-rel"/>
</dbReference>
<dbReference type="AlphaFoldDB" id="A0A8J7KTT3"/>
<sequence length="289" mass="31837">MRIPYERYFDLRAIPQEGMAMDSYEYLSQVTASAVENAPIWDAHTHLGTDTDGKTLDADGLLADLAKFDVTGAVVFPFNDPDQGEDFHVPNERIFAECAPHADRLLPFMRLNPHGPWEAEYELCLARGHRGVKLHPRAQEFEIGSDLVRGIYKRAADDGLPVLVHTGYGMPAISHDVATVAAALPHLKLILGHASFIDMPRALRVLKPFPNVYFETSVVRVYDLFQVLREVDPSRVMYGSDKPYSSSTVSLQSMGIMAAMAGVPAERMPDLFGGNLLRVLGLSAEGGRG</sequence>
<dbReference type="GO" id="GO:0005737">
    <property type="term" value="C:cytoplasm"/>
    <property type="evidence" value="ECO:0007669"/>
    <property type="project" value="TreeGrafter"/>
</dbReference>
<organism evidence="3 4">
    <name type="scientific">Longispora fulva</name>
    <dbReference type="NCBI Taxonomy" id="619741"/>
    <lineage>
        <taxon>Bacteria</taxon>
        <taxon>Bacillati</taxon>
        <taxon>Actinomycetota</taxon>
        <taxon>Actinomycetes</taxon>
        <taxon>Micromonosporales</taxon>
        <taxon>Micromonosporaceae</taxon>
        <taxon>Longispora</taxon>
    </lineage>
</organism>
<reference evidence="3" key="1">
    <citation type="submission" date="2020-11" db="EMBL/GenBank/DDBJ databases">
        <title>Sequencing the genomes of 1000 actinobacteria strains.</title>
        <authorList>
            <person name="Klenk H.-P."/>
        </authorList>
    </citation>
    <scope>NUCLEOTIDE SEQUENCE</scope>
    <source>
        <strain evidence="3">DSM 45356</strain>
    </source>
</reference>
<dbReference type="SUPFAM" id="SSF51556">
    <property type="entry name" value="Metallo-dependent hydrolases"/>
    <property type="match status" value="1"/>
</dbReference>
<dbReference type="GO" id="GO:0016787">
    <property type="term" value="F:hydrolase activity"/>
    <property type="evidence" value="ECO:0007669"/>
    <property type="project" value="UniProtKB-KW"/>
</dbReference>
<keyword evidence="4" id="KW-1185">Reference proteome</keyword>
<keyword evidence="1" id="KW-0456">Lyase</keyword>
<keyword evidence="3" id="KW-0378">Hydrolase</keyword>
<dbReference type="RefSeq" id="WP_197007563.1">
    <property type="nucleotide sequence ID" value="NZ_BONS01000018.1"/>
</dbReference>
<dbReference type="Pfam" id="PF04909">
    <property type="entry name" value="Amidohydro_2"/>
    <property type="match status" value="1"/>
</dbReference>